<proteinExistence type="predicted"/>
<keyword evidence="2" id="KW-1133">Transmembrane helix</keyword>
<name>A0A934KPK7_9BACT</name>
<evidence type="ECO:0000256" key="1">
    <source>
        <dbReference type="SAM" id="MobiDB-lite"/>
    </source>
</evidence>
<evidence type="ECO:0000313" key="3">
    <source>
        <dbReference type="EMBL" id="MBJ7609865.1"/>
    </source>
</evidence>
<protein>
    <submittedName>
        <fullName evidence="3">Uncharacterized protein</fullName>
    </submittedName>
</protein>
<organism evidence="3 4">
    <name type="scientific">Candidatus Amunia macphersoniae</name>
    <dbReference type="NCBI Taxonomy" id="3127014"/>
    <lineage>
        <taxon>Bacteria</taxon>
        <taxon>Bacillati</taxon>
        <taxon>Candidatus Dormiibacterota</taxon>
        <taxon>Candidatus Dormibacteria</taxon>
        <taxon>Candidatus Aeolococcales</taxon>
        <taxon>Candidatus Aeolococcaceae</taxon>
        <taxon>Candidatus Amunia</taxon>
    </lineage>
</organism>
<reference evidence="3 4" key="1">
    <citation type="submission" date="2020-10" db="EMBL/GenBank/DDBJ databases">
        <title>Ca. Dormibacterota MAGs.</title>
        <authorList>
            <person name="Montgomery K."/>
        </authorList>
    </citation>
    <scope>NUCLEOTIDE SEQUENCE [LARGE SCALE GENOMIC DNA]</scope>
    <source>
        <strain evidence="3">Mitchell_Peninsula_5</strain>
    </source>
</reference>
<dbReference type="AlphaFoldDB" id="A0A934KPK7"/>
<feature type="transmembrane region" description="Helical" evidence="2">
    <location>
        <begin position="47"/>
        <end position="68"/>
    </location>
</feature>
<evidence type="ECO:0000256" key="2">
    <source>
        <dbReference type="SAM" id="Phobius"/>
    </source>
</evidence>
<dbReference type="Proteomes" id="UP000614410">
    <property type="component" value="Unassembled WGS sequence"/>
</dbReference>
<accession>A0A934KPK7</accession>
<comment type="caution">
    <text evidence="3">The sequence shown here is derived from an EMBL/GenBank/DDBJ whole genome shotgun (WGS) entry which is preliminary data.</text>
</comment>
<feature type="compositionally biased region" description="Low complexity" evidence="1">
    <location>
        <begin position="79"/>
        <end position="103"/>
    </location>
</feature>
<keyword evidence="2" id="KW-0812">Transmembrane</keyword>
<keyword evidence="2" id="KW-0472">Membrane</keyword>
<evidence type="ECO:0000313" key="4">
    <source>
        <dbReference type="Proteomes" id="UP000614410"/>
    </source>
</evidence>
<dbReference type="EMBL" id="JAEKNN010000053">
    <property type="protein sequence ID" value="MBJ7609865.1"/>
    <property type="molecule type" value="Genomic_DNA"/>
</dbReference>
<feature type="region of interest" description="Disordered" evidence="1">
    <location>
        <begin position="70"/>
        <end position="124"/>
    </location>
</feature>
<feature type="region of interest" description="Disordered" evidence="1">
    <location>
        <begin position="1"/>
        <end position="41"/>
    </location>
</feature>
<sequence>MSGSPALPPPPLPPPGPPTTGLPPPPTWDQPPGGVSPPPRGGPGPRLFVIAAVVVVLLVAGTTGVLLAGRHNPAPRPSPAAVHTPSSAPTSSPSQSPLPSDTPGSGLGTTPFSDPDGYFTASYTTTPTKDARSITVQGRDIPYVQWGDQVDLTVAEIVAYANYPPEVATDTPNAVLQGSIQGIATAIKGTILTKSFGTFQGFTSADAIISVPPPAGSTSPGFLEARVILAGHTLFELAVTGLENPPTLFAALAASLTILKHSP</sequence>
<gene>
    <name evidence="3" type="ORF">JF887_10625</name>
</gene>